<comment type="caution">
    <text evidence="2">The sequence shown here is derived from an EMBL/GenBank/DDBJ whole genome shotgun (WGS) entry which is preliminary data.</text>
</comment>
<evidence type="ECO:0000313" key="3">
    <source>
        <dbReference type="Proteomes" id="UP000615446"/>
    </source>
</evidence>
<proteinExistence type="predicted"/>
<dbReference type="EMBL" id="BLAL01000169">
    <property type="protein sequence ID" value="GES87537.1"/>
    <property type="molecule type" value="Genomic_DNA"/>
</dbReference>
<dbReference type="AlphaFoldDB" id="A0A8H3LFK4"/>
<keyword evidence="1" id="KW-1133">Transmembrane helix</keyword>
<evidence type="ECO:0000313" key="2">
    <source>
        <dbReference type="EMBL" id="GES87537.1"/>
    </source>
</evidence>
<gene>
    <name evidence="2" type="ORF">RCL2_001453000</name>
</gene>
<keyword evidence="1" id="KW-0472">Membrane</keyword>
<feature type="transmembrane region" description="Helical" evidence="1">
    <location>
        <begin position="136"/>
        <end position="156"/>
    </location>
</feature>
<organism evidence="2 3">
    <name type="scientific">Rhizophagus clarus</name>
    <dbReference type="NCBI Taxonomy" id="94130"/>
    <lineage>
        <taxon>Eukaryota</taxon>
        <taxon>Fungi</taxon>
        <taxon>Fungi incertae sedis</taxon>
        <taxon>Mucoromycota</taxon>
        <taxon>Glomeromycotina</taxon>
        <taxon>Glomeromycetes</taxon>
        <taxon>Glomerales</taxon>
        <taxon>Glomeraceae</taxon>
        <taxon>Rhizophagus</taxon>
    </lineage>
</organism>
<protein>
    <submittedName>
        <fullName evidence="2">Uncharacterized protein</fullName>
    </submittedName>
</protein>
<accession>A0A8H3LFK4</accession>
<sequence length="177" mass="21201">MGSILWTNYGYPLCKLYKKFYKDRINFSEGKPPTSIPKITFMIPYIKFVNYPQDYKWWIDLLIPQPSPFVETMSRDIYKSSSGQELINFKWVTYGYIYHFIIISGRAFLAMNFCFAANTAIFDQSQHMYATHRENFLQITNIFGFFHLFFVLRKFAYKLFRDARSLFGEFELTYCIV</sequence>
<name>A0A8H3LFK4_9GLOM</name>
<keyword evidence="1" id="KW-0812">Transmembrane</keyword>
<reference evidence="2" key="1">
    <citation type="submission" date="2019-10" db="EMBL/GenBank/DDBJ databases">
        <title>Conservation and host-specific expression of non-tandemly repeated heterogenous ribosome RNA gene in arbuscular mycorrhizal fungi.</title>
        <authorList>
            <person name="Maeda T."/>
            <person name="Kobayashi Y."/>
            <person name="Nakagawa T."/>
            <person name="Ezawa T."/>
            <person name="Yamaguchi K."/>
            <person name="Bino T."/>
            <person name="Nishimoto Y."/>
            <person name="Shigenobu S."/>
            <person name="Kawaguchi M."/>
        </authorList>
    </citation>
    <scope>NUCLEOTIDE SEQUENCE</scope>
    <source>
        <strain evidence="2">HR1</strain>
    </source>
</reference>
<evidence type="ECO:0000256" key="1">
    <source>
        <dbReference type="SAM" id="Phobius"/>
    </source>
</evidence>
<dbReference type="OrthoDB" id="2441454at2759"/>
<feature type="transmembrane region" description="Helical" evidence="1">
    <location>
        <begin position="96"/>
        <end position="121"/>
    </location>
</feature>
<dbReference type="Proteomes" id="UP000615446">
    <property type="component" value="Unassembled WGS sequence"/>
</dbReference>